<accession>A0A853IC87</accession>
<dbReference type="RefSeq" id="WP_180569148.1">
    <property type="nucleotide sequence ID" value="NZ_JACCKB010000021.1"/>
</dbReference>
<dbReference type="Gene3D" id="3.40.50.150">
    <property type="entry name" value="Vaccinia Virus protein VP39"/>
    <property type="match status" value="1"/>
</dbReference>
<dbReference type="EMBL" id="JACCKB010000021">
    <property type="protein sequence ID" value="NYZ67127.1"/>
    <property type="molecule type" value="Genomic_DNA"/>
</dbReference>
<dbReference type="SUPFAM" id="SSF53335">
    <property type="entry name" value="S-adenosyl-L-methionine-dependent methyltransferases"/>
    <property type="match status" value="1"/>
</dbReference>
<keyword evidence="1" id="KW-0808">Transferase</keyword>
<protein>
    <submittedName>
        <fullName evidence="1">Class I SAM-dependent methyltransferase</fullName>
    </submittedName>
</protein>
<name>A0A853IC87_9GAMM</name>
<dbReference type="CDD" id="cd02440">
    <property type="entry name" value="AdoMet_MTases"/>
    <property type="match status" value="1"/>
</dbReference>
<dbReference type="Pfam" id="PF13489">
    <property type="entry name" value="Methyltransf_23"/>
    <property type="match status" value="1"/>
</dbReference>
<proteinExistence type="predicted"/>
<organism evidence="1 2">
    <name type="scientific">Spartinivicinus marinus</name>
    <dbReference type="NCBI Taxonomy" id="2994442"/>
    <lineage>
        <taxon>Bacteria</taxon>
        <taxon>Pseudomonadati</taxon>
        <taxon>Pseudomonadota</taxon>
        <taxon>Gammaproteobacteria</taxon>
        <taxon>Oceanospirillales</taxon>
        <taxon>Zooshikellaceae</taxon>
        <taxon>Spartinivicinus</taxon>
    </lineage>
</organism>
<reference evidence="1 2" key="1">
    <citation type="submission" date="2020-07" db="EMBL/GenBank/DDBJ databases">
        <title>Endozoicomonas sp. nov., isolated from sediment.</title>
        <authorList>
            <person name="Gu T."/>
        </authorList>
    </citation>
    <scope>NUCLEOTIDE SEQUENCE [LARGE SCALE GENOMIC DNA]</scope>
    <source>
        <strain evidence="1 2">SM1973</strain>
    </source>
</reference>
<dbReference type="GO" id="GO:0032259">
    <property type="term" value="P:methylation"/>
    <property type="evidence" value="ECO:0007669"/>
    <property type="project" value="UniProtKB-KW"/>
</dbReference>
<gene>
    <name evidence="1" type="ORF">H0A36_13990</name>
</gene>
<sequence length="189" mass="21954">MHKKISDEYRSKGIAGFYKNEGELYRNPHEPLLESLLKQSLDRKPMGQGCVLDLACGSGEITIILEKHGFTNIDAIDPYTYKAYKRRTGRDAEKFSFEDIAEGCIANKQYELVICSFAMHLVNESWLPRVCFNLSLIANHLIILTPHKRPKIQMDWGWVLDFELLENRVRARSYRSLYRQEVAMQGLLR</sequence>
<dbReference type="InterPro" id="IPR029063">
    <property type="entry name" value="SAM-dependent_MTases_sf"/>
</dbReference>
<evidence type="ECO:0000313" key="1">
    <source>
        <dbReference type="EMBL" id="NYZ67127.1"/>
    </source>
</evidence>
<dbReference type="Proteomes" id="UP000569732">
    <property type="component" value="Unassembled WGS sequence"/>
</dbReference>
<keyword evidence="1" id="KW-0489">Methyltransferase</keyword>
<keyword evidence="2" id="KW-1185">Reference proteome</keyword>
<dbReference type="AlphaFoldDB" id="A0A853IC87"/>
<comment type="caution">
    <text evidence="1">The sequence shown here is derived from an EMBL/GenBank/DDBJ whole genome shotgun (WGS) entry which is preliminary data.</text>
</comment>
<evidence type="ECO:0000313" key="2">
    <source>
        <dbReference type="Proteomes" id="UP000569732"/>
    </source>
</evidence>
<dbReference type="GO" id="GO:0008168">
    <property type="term" value="F:methyltransferase activity"/>
    <property type="evidence" value="ECO:0007669"/>
    <property type="project" value="UniProtKB-KW"/>
</dbReference>